<proteinExistence type="predicted"/>
<dbReference type="RefSeq" id="WP_150353859.1">
    <property type="nucleotide sequence ID" value="NZ_RZNZ01000002.1"/>
</dbReference>
<dbReference type="NCBIfam" id="TIGR01653">
    <property type="entry name" value="lactococcin_972"/>
    <property type="match status" value="1"/>
</dbReference>
<comment type="caution">
    <text evidence="3">The sequence shown here is derived from an EMBL/GenBank/DDBJ whole genome shotgun (WGS) entry which is preliminary data.</text>
</comment>
<dbReference type="AlphaFoldDB" id="A0A5J5E2Y2"/>
<gene>
    <name evidence="3" type="ORF">EM848_05090</name>
    <name evidence="2" type="ORF">EMO90_02195</name>
</gene>
<accession>A0A5J5E2Y2</accession>
<organism evidence="3 4">
    <name type="scientific">Bifidobacterium vespertilionis</name>
    <dbReference type="NCBI Taxonomy" id="2562524"/>
    <lineage>
        <taxon>Bacteria</taxon>
        <taxon>Bacillati</taxon>
        <taxon>Actinomycetota</taxon>
        <taxon>Actinomycetes</taxon>
        <taxon>Bifidobacteriales</taxon>
        <taxon>Bifidobacteriaceae</taxon>
        <taxon>Bifidobacterium</taxon>
    </lineage>
</organism>
<dbReference type="Gene3D" id="2.60.40.2850">
    <property type="match status" value="1"/>
</dbReference>
<dbReference type="OrthoDB" id="4259471at2"/>
<feature type="signal peptide" evidence="1">
    <location>
        <begin position="1"/>
        <end position="27"/>
    </location>
</feature>
<dbReference type="EMBL" id="RZNZ01000002">
    <property type="protein sequence ID" value="KAA8822033.1"/>
    <property type="molecule type" value="Genomic_DNA"/>
</dbReference>
<name>A0A5J5E2Y2_9BIFI</name>
<evidence type="ECO:0000313" key="5">
    <source>
        <dbReference type="Proteomes" id="UP000374630"/>
    </source>
</evidence>
<keyword evidence="5" id="KW-1185">Reference proteome</keyword>
<sequence>MGKKVAAIAAALGFALTTGIGVSIAQAYELTPEFGESGVVYDVPEGNFVIGANNMEEAVPLTTVNVGGGTWNYGSYANGFNVKRCYSHYIHKDKYHSAAVAISDRDKTDYAAARDWAKIDLDGGWFDTCNTF</sequence>
<evidence type="ECO:0000313" key="3">
    <source>
        <dbReference type="EMBL" id="KAA8823526.1"/>
    </source>
</evidence>
<evidence type="ECO:0000313" key="4">
    <source>
        <dbReference type="Proteomes" id="UP000345527"/>
    </source>
</evidence>
<dbReference type="EMBL" id="RZOA01000008">
    <property type="protein sequence ID" value="KAA8823526.1"/>
    <property type="molecule type" value="Genomic_DNA"/>
</dbReference>
<reference evidence="4 5" key="1">
    <citation type="journal article" date="2019" name="Syst. Appl. Microbiol.">
        <title>Characterization of Bifidobacterium species in feaces of the Egyptian fruit bat: Description of B. vespertilionis sp. nov. and B. rousetti sp. nov.</title>
        <authorList>
            <person name="Modesto M."/>
            <person name="Satti M."/>
            <person name="Watanabe K."/>
            <person name="Puglisi E."/>
            <person name="Morelli L."/>
            <person name="Huang C.-H."/>
            <person name="Liou J.-S."/>
            <person name="Miyashita M."/>
            <person name="Tamura T."/>
            <person name="Saito S."/>
            <person name="Mori K."/>
            <person name="Huang L."/>
            <person name="Sciavilla P."/>
            <person name="Sandri C."/>
            <person name="Spiezio C."/>
            <person name="Vitali F."/>
            <person name="Cavalieri D."/>
            <person name="Perpetuini G."/>
            <person name="Tofalo R."/>
            <person name="Bonetti A."/>
            <person name="Arita M."/>
            <person name="Mattarelli P."/>
        </authorList>
    </citation>
    <scope>NUCLEOTIDE SEQUENCE [LARGE SCALE GENOMIC DNA]</scope>
    <source>
        <strain evidence="2 5">RST16</strain>
        <strain evidence="3 4">RST8</strain>
    </source>
</reference>
<dbReference type="Proteomes" id="UP000345527">
    <property type="component" value="Unassembled WGS sequence"/>
</dbReference>
<dbReference type="Proteomes" id="UP000374630">
    <property type="component" value="Unassembled WGS sequence"/>
</dbReference>
<evidence type="ECO:0000256" key="1">
    <source>
        <dbReference type="SAM" id="SignalP"/>
    </source>
</evidence>
<protein>
    <submittedName>
        <fullName evidence="3">Lactococcin 972 family bacteriocin</fullName>
    </submittedName>
</protein>
<feature type="chain" id="PRO_5030132090" evidence="1">
    <location>
        <begin position="28"/>
        <end position="132"/>
    </location>
</feature>
<dbReference type="InterPro" id="IPR006540">
    <property type="entry name" value="Lactococcin_972"/>
</dbReference>
<keyword evidence="1" id="KW-0732">Signal</keyword>
<dbReference type="Pfam" id="PF09683">
    <property type="entry name" value="Lactococcin_972"/>
    <property type="match status" value="1"/>
</dbReference>
<evidence type="ECO:0000313" key="2">
    <source>
        <dbReference type="EMBL" id="KAA8822033.1"/>
    </source>
</evidence>